<dbReference type="PROSITE" id="PS50110">
    <property type="entry name" value="RESPONSE_REGULATORY"/>
    <property type="match status" value="1"/>
</dbReference>
<dbReference type="Pfam" id="PF12833">
    <property type="entry name" value="HTH_18"/>
    <property type="match status" value="1"/>
</dbReference>
<dbReference type="Pfam" id="PF13407">
    <property type="entry name" value="Peripla_BP_4"/>
    <property type="match status" value="1"/>
</dbReference>
<dbReference type="PROSITE" id="PS50109">
    <property type="entry name" value="HIS_KIN"/>
    <property type="match status" value="1"/>
</dbReference>
<dbReference type="GO" id="GO:0003700">
    <property type="term" value="F:DNA-binding transcription factor activity"/>
    <property type="evidence" value="ECO:0007669"/>
    <property type="project" value="InterPro"/>
</dbReference>
<dbReference type="AlphaFoldDB" id="A0A3A1NFD2"/>
<reference evidence="12 14" key="1">
    <citation type="submission" date="2018-08" db="EMBL/GenBank/DDBJ databases">
        <title>Proposal of Muricauda 72 sp.nov. and Muricauda NH166 sp.nov., isolated from seawater.</title>
        <authorList>
            <person name="Cheng H."/>
            <person name="Wu Y.-H."/>
            <person name="Guo L.-L."/>
            <person name="Xu X.-W."/>
        </authorList>
    </citation>
    <scope>NUCLEOTIDE SEQUENCE [LARGE SCALE GENOMIC DNA]</scope>
    <source>
        <strain evidence="12 14">72</strain>
    </source>
</reference>
<dbReference type="SMART" id="SM00387">
    <property type="entry name" value="HATPase_c"/>
    <property type="match status" value="1"/>
</dbReference>
<feature type="domain" description="Response regulatory" evidence="11">
    <location>
        <begin position="621"/>
        <end position="735"/>
    </location>
</feature>
<dbReference type="EMBL" id="QXFI01000031">
    <property type="protein sequence ID" value="RIV43430.1"/>
    <property type="molecule type" value="Genomic_DNA"/>
</dbReference>
<evidence type="ECO:0000256" key="7">
    <source>
        <dbReference type="PROSITE-ProRule" id="PRU00169"/>
    </source>
</evidence>
<evidence type="ECO:0000256" key="8">
    <source>
        <dbReference type="SAM" id="Phobius"/>
    </source>
</evidence>
<dbReference type="InterPro" id="IPR036890">
    <property type="entry name" value="HATPase_C_sf"/>
</dbReference>
<keyword evidence="5" id="KW-0238">DNA-binding</keyword>
<organism evidence="12 14">
    <name type="scientific">Flagellimonas pelagia</name>
    <dbReference type="NCBI Taxonomy" id="2306998"/>
    <lineage>
        <taxon>Bacteria</taxon>
        <taxon>Pseudomonadati</taxon>
        <taxon>Bacteroidota</taxon>
        <taxon>Flavobacteriia</taxon>
        <taxon>Flavobacteriales</taxon>
        <taxon>Flavobacteriaceae</taxon>
        <taxon>Flagellimonas</taxon>
    </lineage>
</organism>
<dbReference type="InterPro" id="IPR011006">
    <property type="entry name" value="CheY-like_superfamily"/>
</dbReference>
<dbReference type="SUPFAM" id="SSF52172">
    <property type="entry name" value="CheY-like"/>
    <property type="match status" value="1"/>
</dbReference>
<dbReference type="SUPFAM" id="SSF55874">
    <property type="entry name" value="ATPase domain of HSP90 chaperone/DNA topoisomerase II/histidine kinase"/>
    <property type="match status" value="1"/>
</dbReference>
<dbReference type="PROSITE" id="PS01124">
    <property type="entry name" value="HTH_ARAC_FAMILY_2"/>
    <property type="match status" value="1"/>
</dbReference>
<evidence type="ECO:0000256" key="1">
    <source>
        <dbReference type="ARBA" id="ARBA00000085"/>
    </source>
</evidence>
<evidence type="ECO:0000313" key="15">
    <source>
        <dbReference type="Proteomes" id="UP000321621"/>
    </source>
</evidence>
<dbReference type="SMART" id="SM00448">
    <property type="entry name" value="REC"/>
    <property type="match status" value="1"/>
</dbReference>
<dbReference type="EMBL" id="VNWK01000031">
    <property type="protein sequence ID" value="TXJ92823.1"/>
    <property type="molecule type" value="Genomic_DNA"/>
</dbReference>
<dbReference type="CDD" id="cd06308">
    <property type="entry name" value="PBP1_sensor_kinase-like"/>
    <property type="match status" value="1"/>
</dbReference>
<dbReference type="InterPro" id="IPR018062">
    <property type="entry name" value="HTH_AraC-typ_CS"/>
</dbReference>
<reference evidence="13 15" key="2">
    <citation type="submission" date="2019-07" db="EMBL/GenBank/DDBJ databases">
        <title>Draft genome of two Muricauda strains isolated from deep sea.</title>
        <authorList>
            <person name="Sun C."/>
        </authorList>
    </citation>
    <scope>NUCLEOTIDE SEQUENCE [LARGE SCALE GENOMIC DNA]</scope>
    <source>
        <strain evidence="13 15">72</strain>
    </source>
</reference>
<dbReference type="Pfam" id="PF00512">
    <property type="entry name" value="HisKA"/>
    <property type="match status" value="1"/>
</dbReference>
<dbReference type="InterPro" id="IPR004358">
    <property type="entry name" value="Sig_transdc_His_kin-like_C"/>
</dbReference>
<dbReference type="CDD" id="cd00082">
    <property type="entry name" value="HisKA"/>
    <property type="match status" value="1"/>
</dbReference>
<dbReference type="PROSITE" id="PS00041">
    <property type="entry name" value="HTH_ARAC_FAMILY_1"/>
    <property type="match status" value="1"/>
</dbReference>
<dbReference type="PANTHER" id="PTHR43547">
    <property type="entry name" value="TWO-COMPONENT HISTIDINE KINASE"/>
    <property type="match status" value="1"/>
</dbReference>
<keyword evidence="8" id="KW-0812">Transmembrane</keyword>
<dbReference type="InterPro" id="IPR003661">
    <property type="entry name" value="HisK_dim/P_dom"/>
</dbReference>
<evidence type="ECO:0000259" key="11">
    <source>
        <dbReference type="PROSITE" id="PS50110"/>
    </source>
</evidence>
<comment type="catalytic activity">
    <reaction evidence="1">
        <text>ATP + protein L-histidine = ADP + protein N-phospho-L-histidine.</text>
        <dbReference type="EC" id="2.7.13.3"/>
    </reaction>
</comment>
<sequence>MNENMKLEALLNPSVSLSIYEAQESVERQIRDIEQMIQENMDAIIVSPLEPERIVPVIEKAYDKGIPIILIDRKINSQKYTAYIGADNFEVGKNAGNIILSSGKRSINVVEVRATDQSSPGIERSQGLHQVIDRAPNVKEIETIDLAGDQMVDSFSHILDTAKTTIDYVYAFNDDTAHLLRQIAKRKGLQDQIKFIGTDGLNGSDGGIELVRNGILYATILYPTGGSEAVKLALRILNGEDVPKNNILNTIVIDRFNADIMKDQFDIIDEQHTDIENQFEVIERQKDQYYFQNSLLKITIISLAVILGLALYSIYSVVAIRKKNRQLQLTNEKVIVQRNQIEKIANEVKESNEAKLNFFTGLSHEFKTPITLILSSIESLKETFKSKGLKKAYEFELIQNNSNRLLRLVNNLLDFRKVEDQRFNIRASNTNLCLFSKKIFSDFKKEASRRSIDFKMVCNNENLEVYLDRNLMDKVYFNLLSNAFKFTPDNGKIDLVIEDQKGANKVVIIFRDNGIGIPKNELDQVFKPFFKGSNNRKNSSGIGLHLSKLFVELHMGKIEVRSVHGTEFRIELFKGKTHFNEDQVIIEPDVVETTAIDATEDLIDDESYLREEPRSEADMHTILIVEDNKELSSFLEKKLRLDYNIHVSDGTDAIERAFEIIPDIIICDVNLPNQNGFEICDILKKDLRTSHVPIIMLTALSDKDSYLMGLTSGADLYLTKPFSYSILMQSIKSLLYNREKLRIYYTNNIYKIEQTASFGNTEQDFVKAMNGDIKDNLDNPNFSVEQLADNLNISRSQLYRKVKAILGISISDYINNFKLQRAKSMLETTSLSVSEIAYSNGFSSPNYFSTAFKQKYGDSPDSYRKTFGKK</sequence>
<dbReference type="SUPFAM" id="SSF46689">
    <property type="entry name" value="Homeodomain-like"/>
    <property type="match status" value="1"/>
</dbReference>
<dbReference type="EC" id="2.7.13.3" evidence="2"/>
<evidence type="ECO:0000256" key="6">
    <source>
        <dbReference type="ARBA" id="ARBA00023163"/>
    </source>
</evidence>
<gene>
    <name evidence="12" type="ORF">D2V05_13500</name>
    <name evidence="13" type="ORF">FQ017_13370</name>
</gene>
<evidence type="ECO:0000313" key="12">
    <source>
        <dbReference type="EMBL" id="RIV43430.1"/>
    </source>
</evidence>
<dbReference type="OrthoDB" id="1522078at2"/>
<dbReference type="Gene3D" id="3.40.50.2300">
    <property type="match status" value="3"/>
</dbReference>
<keyword evidence="4" id="KW-0805">Transcription regulation</keyword>
<dbReference type="InterPro" id="IPR025997">
    <property type="entry name" value="SBP_2_dom"/>
</dbReference>
<dbReference type="Proteomes" id="UP000321621">
    <property type="component" value="Unassembled WGS sequence"/>
</dbReference>
<keyword evidence="15" id="KW-1185">Reference proteome</keyword>
<evidence type="ECO:0000313" key="14">
    <source>
        <dbReference type="Proteomes" id="UP000266691"/>
    </source>
</evidence>
<dbReference type="Gene3D" id="1.10.10.60">
    <property type="entry name" value="Homeodomain-like"/>
    <property type="match status" value="2"/>
</dbReference>
<dbReference type="InterPro" id="IPR001789">
    <property type="entry name" value="Sig_transdc_resp-reg_receiver"/>
</dbReference>
<dbReference type="InterPro" id="IPR036097">
    <property type="entry name" value="HisK_dim/P_sf"/>
</dbReference>
<dbReference type="InterPro" id="IPR018060">
    <property type="entry name" value="HTH_AraC"/>
</dbReference>
<dbReference type="InterPro" id="IPR005467">
    <property type="entry name" value="His_kinase_dom"/>
</dbReference>
<feature type="modified residue" description="4-aspartylphosphate" evidence="7">
    <location>
        <position position="668"/>
    </location>
</feature>
<comment type="caution">
    <text evidence="12">The sequence shown here is derived from an EMBL/GenBank/DDBJ whole genome shotgun (WGS) entry which is preliminary data.</text>
</comment>
<evidence type="ECO:0000259" key="10">
    <source>
        <dbReference type="PROSITE" id="PS50109"/>
    </source>
</evidence>
<keyword evidence="3 7" id="KW-0597">Phosphoprotein</keyword>
<keyword evidence="8" id="KW-1133">Transmembrane helix</keyword>
<evidence type="ECO:0000259" key="9">
    <source>
        <dbReference type="PROSITE" id="PS01124"/>
    </source>
</evidence>
<dbReference type="SUPFAM" id="SSF47384">
    <property type="entry name" value="Homodimeric domain of signal transducing histidine kinase"/>
    <property type="match status" value="1"/>
</dbReference>
<dbReference type="Gene3D" id="1.10.287.130">
    <property type="match status" value="1"/>
</dbReference>
<dbReference type="CDD" id="cd00075">
    <property type="entry name" value="HATPase"/>
    <property type="match status" value="1"/>
</dbReference>
<feature type="domain" description="Histidine kinase" evidence="10">
    <location>
        <begin position="361"/>
        <end position="576"/>
    </location>
</feature>
<dbReference type="SUPFAM" id="SSF53822">
    <property type="entry name" value="Periplasmic binding protein-like I"/>
    <property type="match status" value="1"/>
</dbReference>
<dbReference type="InterPro" id="IPR009057">
    <property type="entry name" value="Homeodomain-like_sf"/>
</dbReference>
<proteinExistence type="predicted"/>
<keyword evidence="6" id="KW-0804">Transcription</keyword>
<dbReference type="InterPro" id="IPR003594">
    <property type="entry name" value="HATPase_dom"/>
</dbReference>
<dbReference type="PANTHER" id="PTHR43547:SF2">
    <property type="entry name" value="HYBRID SIGNAL TRANSDUCTION HISTIDINE KINASE C"/>
    <property type="match status" value="1"/>
</dbReference>
<dbReference type="Pfam" id="PF02518">
    <property type="entry name" value="HATPase_c"/>
    <property type="match status" value="1"/>
</dbReference>
<name>A0A3A1NFD2_9FLAO</name>
<evidence type="ECO:0000256" key="3">
    <source>
        <dbReference type="ARBA" id="ARBA00022553"/>
    </source>
</evidence>
<dbReference type="Proteomes" id="UP000266691">
    <property type="component" value="Unassembled WGS sequence"/>
</dbReference>
<evidence type="ECO:0000256" key="4">
    <source>
        <dbReference type="ARBA" id="ARBA00023015"/>
    </source>
</evidence>
<evidence type="ECO:0000256" key="2">
    <source>
        <dbReference type="ARBA" id="ARBA00012438"/>
    </source>
</evidence>
<evidence type="ECO:0000313" key="13">
    <source>
        <dbReference type="EMBL" id="TXJ92823.1"/>
    </source>
</evidence>
<dbReference type="PRINTS" id="PR00344">
    <property type="entry name" value="BCTRLSENSOR"/>
</dbReference>
<dbReference type="SMART" id="SM00342">
    <property type="entry name" value="HTH_ARAC"/>
    <property type="match status" value="1"/>
</dbReference>
<dbReference type="InterPro" id="IPR028082">
    <property type="entry name" value="Peripla_BP_I"/>
</dbReference>
<accession>A0A3A1NFD2</accession>
<dbReference type="CDD" id="cd17574">
    <property type="entry name" value="REC_OmpR"/>
    <property type="match status" value="1"/>
</dbReference>
<dbReference type="GO" id="GO:0000155">
    <property type="term" value="F:phosphorelay sensor kinase activity"/>
    <property type="evidence" value="ECO:0007669"/>
    <property type="project" value="InterPro"/>
</dbReference>
<feature type="domain" description="HTH araC/xylS-type" evidence="9">
    <location>
        <begin position="767"/>
        <end position="866"/>
    </location>
</feature>
<keyword evidence="8" id="KW-0472">Membrane</keyword>
<evidence type="ECO:0000256" key="5">
    <source>
        <dbReference type="ARBA" id="ARBA00023125"/>
    </source>
</evidence>
<dbReference type="GO" id="GO:0043565">
    <property type="term" value="F:sequence-specific DNA binding"/>
    <property type="evidence" value="ECO:0007669"/>
    <property type="project" value="InterPro"/>
</dbReference>
<feature type="transmembrane region" description="Helical" evidence="8">
    <location>
        <begin position="294"/>
        <end position="315"/>
    </location>
</feature>
<protein>
    <recommendedName>
        <fullName evidence="2">histidine kinase</fullName>
        <ecNumber evidence="2">2.7.13.3</ecNumber>
    </recommendedName>
</protein>
<dbReference type="Gene3D" id="3.30.565.10">
    <property type="entry name" value="Histidine kinase-like ATPase, C-terminal domain"/>
    <property type="match status" value="1"/>
</dbReference>
<dbReference type="Pfam" id="PF00072">
    <property type="entry name" value="Response_reg"/>
    <property type="match status" value="1"/>
</dbReference>
<dbReference type="SMART" id="SM00388">
    <property type="entry name" value="HisKA"/>
    <property type="match status" value="1"/>
</dbReference>